<evidence type="ECO:0000313" key="10">
    <source>
        <dbReference type="Proteomes" id="UP000077051"/>
    </source>
</evidence>
<protein>
    <recommendedName>
        <fullName evidence="11">C2H2-type zinc finger transcription factor</fullName>
    </recommendedName>
</protein>
<dbReference type="Pfam" id="PF07576">
    <property type="entry name" value="BRAP2"/>
    <property type="match status" value="1"/>
</dbReference>
<evidence type="ECO:0000256" key="3">
    <source>
        <dbReference type="ARBA" id="ARBA00022833"/>
    </source>
</evidence>
<dbReference type="InterPro" id="IPR011422">
    <property type="entry name" value="BRAP2/ETP1_RRM"/>
</dbReference>
<feature type="domain" description="UBP-type" evidence="8">
    <location>
        <begin position="191"/>
        <end position="302"/>
    </location>
</feature>
<evidence type="ECO:0000313" key="9">
    <source>
        <dbReference type="EMBL" id="OAD06122.1"/>
    </source>
</evidence>
<dbReference type="GO" id="GO:0061630">
    <property type="term" value="F:ubiquitin protein ligase activity"/>
    <property type="evidence" value="ECO:0007669"/>
    <property type="project" value="TreeGrafter"/>
</dbReference>
<evidence type="ECO:0008006" key="11">
    <source>
        <dbReference type="Google" id="ProtNLM"/>
    </source>
</evidence>
<dbReference type="SMART" id="SM00290">
    <property type="entry name" value="ZnF_UBP"/>
    <property type="match status" value="1"/>
</dbReference>
<keyword evidence="2 4" id="KW-0863">Zinc-finger</keyword>
<name>A0A162TPU5_MUCCL</name>
<evidence type="ECO:0000259" key="8">
    <source>
        <dbReference type="PROSITE" id="PS50271"/>
    </source>
</evidence>
<evidence type="ECO:0000259" key="7">
    <source>
        <dbReference type="PROSITE" id="PS50089"/>
    </source>
</evidence>
<dbReference type="EMBL" id="AMYB01000002">
    <property type="protein sequence ID" value="OAD06122.1"/>
    <property type="molecule type" value="Genomic_DNA"/>
</dbReference>
<keyword evidence="5" id="KW-0175">Coiled coil</keyword>
<dbReference type="GO" id="GO:0016567">
    <property type="term" value="P:protein ubiquitination"/>
    <property type="evidence" value="ECO:0007669"/>
    <property type="project" value="TreeGrafter"/>
</dbReference>
<keyword evidence="3" id="KW-0862">Zinc</keyword>
<dbReference type="GO" id="GO:0005737">
    <property type="term" value="C:cytoplasm"/>
    <property type="evidence" value="ECO:0007669"/>
    <property type="project" value="TreeGrafter"/>
</dbReference>
<dbReference type="Pfam" id="PF13639">
    <property type="entry name" value="zf-RING_2"/>
    <property type="match status" value="1"/>
</dbReference>
<dbReference type="Proteomes" id="UP000077051">
    <property type="component" value="Unassembled WGS sequence"/>
</dbReference>
<evidence type="ECO:0000256" key="1">
    <source>
        <dbReference type="ARBA" id="ARBA00022723"/>
    </source>
</evidence>
<organism evidence="9 10">
    <name type="scientific">Mucor lusitanicus CBS 277.49</name>
    <dbReference type="NCBI Taxonomy" id="747725"/>
    <lineage>
        <taxon>Eukaryota</taxon>
        <taxon>Fungi</taxon>
        <taxon>Fungi incertae sedis</taxon>
        <taxon>Mucoromycota</taxon>
        <taxon>Mucoromycotina</taxon>
        <taxon>Mucoromycetes</taxon>
        <taxon>Mucorales</taxon>
        <taxon>Mucorineae</taxon>
        <taxon>Mucoraceae</taxon>
        <taxon>Mucor</taxon>
    </lineage>
</organism>
<evidence type="ECO:0000256" key="4">
    <source>
        <dbReference type="PROSITE-ProRule" id="PRU00502"/>
    </source>
</evidence>
<evidence type="ECO:0000256" key="5">
    <source>
        <dbReference type="SAM" id="Coils"/>
    </source>
</evidence>
<proteinExistence type="predicted"/>
<dbReference type="InterPro" id="IPR001607">
    <property type="entry name" value="Znf_UBP"/>
</dbReference>
<sequence length="509" mass="57977">MPNHKGPPVTSIALTAKKGEHQYAILRILSDTNAITETKSVQDVILCTYSIPFHISIPEFLEFVAPTDSFVCHYRVFRDTSSDTYSVLLKFRDPYSANSYYKQYNDRLFSSMEPEKCQVVYVESIEFNADTISPSTIPFTQQVDLEQDDSLSTCPVCLEPMDERSTGLLTILCQHTFHCHCLSKWGDGSCPVCRYSQKPHRSIETESAHTTNQMLPIRDPNDENECATCHATEHLWVCLICGNIGCGRYENAHAYEHYRQTDHLYSLEIETQRVWDYAGDGYVHRLIQNAVDGKLVELPSTTEDSNVSASQVNGRIVRALPALCEIQEKLEAISLEYNYLLTSQLDSQQIHYESQMEQVAAQLSDMRSKTRSLLAEADQIQAENQRLEAENLEKEKQIVEFTKGKEKADKKLECWKEKCESTKAVWLEEKEVSPSTGWISNDPTLSNRICALLDDKFTKAIKELSDQVRDLMFFLEAREKVQGHPELEGGSVETRTPQPRSKRGKGKRS</sequence>
<dbReference type="AlphaFoldDB" id="A0A162TPU5"/>
<dbReference type="STRING" id="747725.A0A162TPU5"/>
<reference evidence="9 10" key="1">
    <citation type="submission" date="2015-06" db="EMBL/GenBank/DDBJ databases">
        <title>Expansion of signal transduction pathways in fungi by whole-genome duplication.</title>
        <authorList>
            <consortium name="DOE Joint Genome Institute"/>
            <person name="Corrochano L.M."/>
            <person name="Kuo A."/>
            <person name="Marcet-Houben M."/>
            <person name="Polaino S."/>
            <person name="Salamov A."/>
            <person name="Villalobos J.M."/>
            <person name="Alvarez M.I."/>
            <person name="Avalos J."/>
            <person name="Benito E.P."/>
            <person name="Benoit I."/>
            <person name="Burger G."/>
            <person name="Camino L.P."/>
            <person name="Canovas D."/>
            <person name="Cerda-Olmedo E."/>
            <person name="Cheng J.-F."/>
            <person name="Dominguez A."/>
            <person name="Elias M."/>
            <person name="Eslava A.P."/>
            <person name="Glaser F."/>
            <person name="Grimwood J."/>
            <person name="Gutierrez G."/>
            <person name="Heitman J."/>
            <person name="Henrissat B."/>
            <person name="Iturriaga E.A."/>
            <person name="Lang B.F."/>
            <person name="Lavin J.L."/>
            <person name="Lee S."/>
            <person name="Li W."/>
            <person name="Lindquist E."/>
            <person name="Lopez-Garcia S."/>
            <person name="Luque E.M."/>
            <person name="Marcos A.T."/>
            <person name="Martin J."/>
            <person name="Mccluskey K."/>
            <person name="Medina H.R."/>
            <person name="Miralles-Duran A."/>
            <person name="Miyazaki A."/>
            <person name="Munoz-Torres E."/>
            <person name="Oguiza J.A."/>
            <person name="Ohm R."/>
            <person name="Olmedo M."/>
            <person name="Orejas M."/>
            <person name="Ortiz-Castellanos L."/>
            <person name="Pisabarro A.G."/>
            <person name="Rodriguez-Romero J."/>
            <person name="Ruiz-Herrera J."/>
            <person name="Ruiz-Vazquez R."/>
            <person name="Sanz C."/>
            <person name="Schackwitz W."/>
            <person name="Schmutz J."/>
            <person name="Shahriari M."/>
            <person name="Shelest E."/>
            <person name="Silva-Franco F."/>
            <person name="Soanes D."/>
            <person name="Syed K."/>
            <person name="Tagua V.G."/>
            <person name="Talbot N.J."/>
            <person name="Thon M."/>
            <person name="De Vries R.P."/>
            <person name="Wiebenga A."/>
            <person name="Yadav J.S."/>
            <person name="Braun E.L."/>
            <person name="Baker S."/>
            <person name="Garre V."/>
            <person name="Horwitz B."/>
            <person name="Torres-Martinez S."/>
            <person name="Idnurm A."/>
            <person name="Herrera-Estrella A."/>
            <person name="Gabaldon T."/>
            <person name="Grigoriev I.V."/>
        </authorList>
    </citation>
    <scope>NUCLEOTIDE SEQUENCE [LARGE SCALE GENOMIC DNA]</scope>
    <source>
        <strain evidence="9 10">CBS 277.49</strain>
    </source>
</reference>
<dbReference type="CDD" id="cd16457">
    <property type="entry name" value="RING-H2_BRAP2"/>
    <property type="match status" value="1"/>
</dbReference>
<dbReference type="OrthoDB" id="273556at2759"/>
<feature type="domain" description="RING-type" evidence="7">
    <location>
        <begin position="154"/>
        <end position="194"/>
    </location>
</feature>
<dbReference type="PANTHER" id="PTHR24007:SF7">
    <property type="entry name" value="BRCA1-ASSOCIATED PROTEIN"/>
    <property type="match status" value="1"/>
</dbReference>
<accession>A0A162TPU5</accession>
<feature type="coiled-coil region" evidence="5">
    <location>
        <begin position="370"/>
        <end position="402"/>
    </location>
</feature>
<gene>
    <name evidence="9" type="ORF">MUCCIDRAFT_34024</name>
</gene>
<feature type="region of interest" description="Disordered" evidence="6">
    <location>
        <begin position="484"/>
        <end position="509"/>
    </location>
</feature>
<dbReference type="PROSITE" id="PS50271">
    <property type="entry name" value="ZF_UBP"/>
    <property type="match status" value="1"/>
</dbReference>
<dbReference type="Gene3D" id="3.30.40.10">
    <property type="entry name" value="Zinc/RING finger domain, C3HC4 (zinc finger)"/>
    <property type="match status" value="2"/>
</dbReference>
<evidence type="ECO:0000256" key="6">
    <source>
        <dbReference type="SAM" id="MobiDB-lite"/>
    </source>
</evidence>
<dbReference type="InterPro" id="IPR047243">
    <property type="entry name" value="RING-H2_BRAP2"/>
</dbReference>
<dbReference type="SMART" id="SM00184">
    <property type="entry name" value="RING"/>
    <property type="match status" value="1"/>
</dbReference>
<keyword evidence="10" id="KW-1185">Reference proteome</keyword>
<dbReference type="SUPFAM" id="SSF57850">
    <property type="entry name" value="RING/U-box"/>
    <property type="match status" value="2"/>
</dbReference>
<keyword evidence="1" id="KW-0479">Metal-binding</keyword>
<feature type="compositionally biased region" description="Basic residues" evidence="6">
    <location>
        <begin position="500"/>
        <end position="509"/>
    </location>
</feature>
<comment type="caution">
    <text evidence="9">The sequence shown here is derived from an EMBL/GenBank/DDBJ whole genome shotgun (WGS) entry which is preliminary data.</text>
</comment>
<dbReference type="PROSITE" id="PS50089">
    <property type="entry name" value="ZF_RING_2"/>
    <property type="match status" value="1"/>
</dbReference>
<dbReference type="GO" id="GO:0008270">
    <property type="term" value="F:zinc ion binding"/>
    <property type="evidence" value="ECO:0007669"/>
    <property type="project" value="UniProtKB-KW"/>
</dbReference>
<evidence type="ECO:0000256" key="2">
    <source>
        <dbReference type="ARBA" id="ARBA00022771"/>
    </source>
</evidence>
<dbReference type="GO" id="GO:0007265">
    <property type="term" value="P:Ras protein signal transduction"/>
    <property type="evidence" value="ECO:0007669"/>
    <property type="project" value="TreeGrafter"/>
</dbReference>
<dbReference type="Pfam" id="PF02148">
    <property type="entry name" value="zf-UBP"/>
    <property type="match status" value="1"/>
</dbReference>
<dbReference type="VEuPathDB" id="FungiDB:MUCCIDRAFT_34024"/>
<dbReference type="PANTHER" id="PTHR24007">
    <property type="entry name" value="BRCA1-ASSOCIATED PROTEIN"/>
    <property type="match status" value="1"/>
</dbReference>
<dbReference type="InterPro" id="IPR013083">
    <property type="entry name" value="Znf_RING/FYVE/PHD"/>
</dbReference>
<dbReference type="InterPro" id="IPR001841">
    <property type="entry name" value="Znf_RING"/>
</dbReference>